<proteinExistence type="predicted"/>
<accession>A0A8S5SLS6</accession>
<dbReference type="EMBL" id="BK032616">
    <property type="protein sequence ID" value="DAF51522.1"/>
    <property type="molecule type" value="Genomic_DNA"/>
</dbReference>
<evidence type="ECO:0000313" key="1">
    <source>
        <dbReference type="EMBL" id="DAF51522.1"/>
    </source>
</evidence>
<name>A0A8S5SLS6_9CAUD</name>
<sequence>MRFYSDKSLEFEEERLRARRSRLETTPEEIDFDLDYFDIIDDSGDDIYDAEEG</sequence>
<reference evidence="1" key="1">
    <citation type="journal article" date="2021" name="Proc. Natl. Acad. Sci. U.S.A.">
        <title>A Catalog of Tens of Thousands of Viruses from Human Metagenomes Reveals Hidden Associations with Chronic Diseases.</title>
        <authorList>
            <person name="Tisza M.J."/>
            <person name="Buck C.B."/>
        </authorList>
    </citation>
    <scope>NUCLEOTIDE SEQUENCE</scope>
    <source>
        <strain evidence="1">CtrCN24</strain>
    </source>
</reference>
<protein>
    <submittedName>
        <fullName evidence="1">Uncharacterized protein</fullName>
    </submittedName>
</protein>
<organism evidence="1">
    <name type="scientific">Siphoviridae sp. ctrCN24</name>
    <dbReference type="NCBI Taxonomy" id="2827953"/>
    <lineage>
        <taxon>Viruses</taxon>
        <taxon>Duplodnaviria</taxon>
        <taxon>Heunggongvirae</taxon>
        <taxon>Uroviricota</taxon>
        <taxon>Caudoviricetes</taxon>
    </lineage>
</organism>